<reference evidence="1 2" key="1">
    <citation type="submission" date="2024-12" db="EMBL/GenBank/DDBJ databases">
        <title>Forecasting of Potato common scab and diversities of Pathogenic streptomyces spp. in china.</title>
        <authorList>
            <person name="Handique U."/>
            <person name="Wu J."/>
        </authorList>
    </citation>
    <scope>NUCLEOTIDE SEQUENCE [LARGE SCALE GENOMIC DNA]</scope>
    <source>
        <strain evidence="1 2">ZRIMU1530</strain>
    </source>
</reference>
<dbReference type="RefSeq" id="WP_409121503.1">
    <property type="nucleotide sequence ID" value="NZ_JBJVNI010000007.1"/>
</dbReference>
<name>A0ABW9HTB0_9ACTN</name>
<gene>
    <name evidence="1" type="ORF">ACKI18_15410</name>
</gene>
<evidence type="ECO:0000313" key="1">
    <source>
        <dbReference type="EMBL" id="MFM9610088.1"/>
    </source>
</evidence>
<sequence>MSTAEFKAFEVEGNRTFETCITGDSVTERREPDTKVPVKPSPNLHHGFIKFSFVDER</sequence>
<accession>A0ABW9HTB0</accession>
<dbReference type="EMBL" id="JBJVNI010000007">
    <property type="protein sequence ID" value="MFM9610088.1"/>
    <property type="molecule type" value="Genomic_DNA"/>
</dbReference>
<proteinExistence type="predicted"/>
<organism evidence="1 2">
    <name type="scientific">Streptomyces niveiscabiei</name>
    <dbReference type="NCBI Taxonomy" id="164115"/>
    <lineage>
        <taxon>Bacteria</taxon>
        <taxon>Bacillati</taxon>
        <taxon>Actinomycetota</taxon>
        <taxon>Actinomycetes</taxon>
        <taxon>Kitasatosporales</taxon>
        <taxon>Streptomycetaceae</taxon>
        <taxon>Streptomyces</taxon>
    </lineage>
</organism>
<protein>
    <submittedName>
        <fullName evidence="1">Uncharacterized protein</fullName>
    </submittedName>
</protein>
<keyword evidence="2" id="KW-1185">Reference proteome</keyword>
<dbReference type="Proteomes" id="UP001631957">
    <property type="component" value="Unassembled WGS sequence"/>
</dbReference>
<comment type="caution">
    <text evidence="1">The sequence shown here is derived from an EMBL/GenBank/DDBJ whole genome shotgun (WGS) entry which is preliminary data.</text>
</comment>
<evidence type="ECO:0000313" key="2">
    <source>
        <dbReference type="Proteomes" id="UP001631957"/>
    </source>
</evidence>